<protein>
    <submittedName>
        <fullName evidence="1 2">Uncharacterized protein</fullName>
    </submittedName>
</protein>
<evidence type="ECO:0000313" key="2">
    <source>
        <dbReference type="EnsemblProtists" id="EKX36822"/>
    </source>
</evidence>
<dbReference type="EMBL" id="JH993067">
    <property type="protein sequence ID" value="EKX36822.1"/>
    <property type="molecule type" value="Genomic_DNA"/>
</dbReference>
<proteinExistence type="predicted"/>
<dbReference type="AlphaFoldDB" id="L1IL37"/>
<name>L1IL37_GUITC</name>
<sequence>MHTSREGFCCMLEARIPGNGVICFSGKRETGGGASGIDEGSGSTGITCVYISRGLGGEAELAMRGDVCALDGAYISRGLGGEAELAMRGDVCALDGRKQDGLEVRRIEQVDDHGIPEIAQIDDPACVQVLLDVAGHPCGHLRSVAGVKQKVDEETRWALRQGYAEKMHQKRNYRKDAELETPERR</sequence>
<organism evidence="1">
    <name type="scientific">Guillardia theta (strain CCMP2712)</name>
    <name type="common">Cryptophyte</name>
    <dbReference type="NCBI Taxonomy" id="905079"/>
    <lineage>
        <taxon>Eukaryota</taxon>
        <taxon>Cryptophyceae</taxon>
        <taxon>Pyrenomonadales</taxon>
        <taxon>Geminigeraceae</taxon>
        <taxon>Guillardia</taxon>
    </lineage>
</organism>
<dbReference type="GeneID" id="17293547"/>
<reference evidence="3" key="2">
    <citation type="submission" date="2012-11" db="EMBL/GenBank/DDBJ databases">
        <authorList>
            <person name="Kuo A."/>
            <person name="Curtis B.A."/>
            <person name="Tanifuji G."/>
            <person name="Burki F."/>
            <person name="Gruber A."/>
            <person name="Irimia M."/>
            <person name="Maruyama S."/>
            <person name="Arias M.C."/>
            <person name="Ball S.G."/>
            <person name="Gile G.H."/>
            <person name="Hirakawa Y."/>
            <person name="Hopkins J.F."/>
            <person name="Rensing S.A."/>
            <person name="Schmutz J."/>
            <person name="Symeonidi A."/>
            <person name="Elias M."/>
            <person name="Eveleigh R.J."/>
            <person name="Herman E.K."/>
            <person name="Klute M.J."/>
            <person name="Nakayama T."/>
            <person name="Obornik M."/>
            <person name="Reyes-Prieto A."/>
            <person name="Armbrust E.V."/>
            <person name="Aves S.J."/>
            <person name="Beiko R.G."/>
            <person name="Coutinho P."/>
            <person name="Dacks J.B."/>
            <person name="Durnford D.G."/>
            <person name="Fast N.M."/>
            <person name="Green B.R."/>
            <person name="Grisdale C."/>
            <person name="Hempe F."/>
            <person name="Henrissat B."/>
            <person name="Hoppner M.P."/>
            <person name="Ishida K.-I."/>
            <person name="Kim E."/>
            <person name="Koreny L."/>
            <person name="Kroth P.G."/>
            <person name="Liu Y."/>
            <person name="Malik S.-B."/>
            <person name="Maier U.G."/>
            <person name="McRose D."/>
            <person name="Mock T."/>
            <person name="Neilson J.A."/>
            <person name="Onodera N.T."/>
            <person name="Poole A.M."/>
            <person name="Pritham E.J."/>
            <person name="Richards T.A."/>
            <person name="Rocap G."/>
            <person name="Roy S.W."/>
            <person name="Sarai C."/>
            <person name="Schaack S."/>
            <person name="Shirato S."/>
            <person name="Slamovits C.H."/>
            <person name="Spencer D.F."/>
            <person name="Suzuki S."/>
            <person name="Worden A.Z."/>
            <person name="Zauner S."/>
            <person name="Barry K."/>
            <person name="Bell C."/>
            <person name="Bharti A.K."/>
            <person name="Crow J.A."/>
            <person name="Grimwood J."/>
            <person name="Kramer R."/>
            <person name="Lindquist E."/>
            <person name="Lucas S."/>
            <person name="Salamov A."/>
            <person name="McFadden G.I."/>
            <person name="Lane C.E."/>
            <person name="Keeling P.J."/>
            <person name="Gray M.W."/>
            <person name="Grigoriev I.V."/>
            <person name="Archibald J.M."/>
        </authorList>
    </citation>
    <scope>NUCLEOTIDE SEQUENCE</scope>
    <source>
        <strain evidence="3">CCMP2712</strain>
    </source>
</reference>
<dbReference type="EnsemblProtists" id="EKX36822">
    <property type="protein sequence ID" value="EKX36822"/>
    <property type="gene ID" value="GUITHDRAFT_116988"/>
</dbReference>
<evidence type="ECO:0000313" key="3">
    <source>
        <dbReference type="Proteomes" id="UP000011087"/>
    </source>
</evidence>
<dbReference type="HOGENOM" id="CLU_1463894_0_0_1"/>
<keyword evidence="3" id="KW-1185">Reference proteome</keyword>
<dbReference type="PaxDb" id="55529-EKX36822"/>
<evidence type="ECO:0000313" key="1">
    <source>
        <dbReference type="EMBL" id="EKX36822.1"/>
    </source>
</evidence>
<dbReference type="Proteomes" id="UP000011087">
    <property type="component" value="Unassembled WGS sequence"/>
</dbReference>
<dbReference type="RefSeq" id="XP_005823802.1">
    <property type="nucleotide sequence ID" value="XM_005823745.1"/>
</dbReference>
<accession>L1IL37</accession>
<gene>
    <name evidence="1" type="ORF">GUITHDRAFT_116988</name>
</gene>
<reference evidence="2" key="3">
    <citation type="submission" date="2015-06" db="UniProtKB">
        <authorList>
            <consortium name="EnsemblProtists"/>
        </authorList>
    </citation>
    <scope>IDENTIFICATION</scope>
</reference>
<dbReference type="KEGG" id="gtt:GUITHDRAFT_116988"/>
<reference evidence="1 3" key="1">
    <citation type="journal article" date="2012" name="Nature">
        <title>Algal genomes reveal evolutionary mosaicism and the fate of nucleomorphs.</title>
        <authorList>
            <consortium name="DOE Joint Genome Institute"/>
            <person name="Curtis B.A."/>
            <person name="Tanifuji G."/>
            <person name="Burki F."/>
            <person name="Gruber A."/>
            <person name="Irimia M."/>
            <person name="Maruyama S."/>
            <person name="Arias M.C."/>
            <person name="Ball S.G."/>
            <person name="Gile G.H."/>
            <person name="Hirakawa Y."/>
            <person name="Hopkins J.F."/>
            <person name="Kuo A."/>
            <person name="Rensing S.A."/>
            <person name="Schmutz J."/>
            <person name="Symeonidi A."/>
            <person name="Elias M."/>
            <person name="Eveleigh R.J."/>
            <person name="Herman E.K."/>
            <person name="Klute M.J."/>
            <person name="Nakayama T."/>
            <person name="Obornik M."/>
            <person name="Reyes-Prieto A."/>
            <person name="Armbrust E.V."/>
            <person name="Aves S.J."/>
            <person name="Beiko R.G."/>
            <person name="Coutinho P."/>
            <person name="Dacks J.B."/>
            <person name="Durnford D.G."/>
            <person name="Fast N.M."/>
            <person name="Green B.R."/>
            <person name="Grisdale C.J."/>
            <person name="Hempel F."/>
            <person name="Henrissat B."/>
            <person name="Hoppner M.P."/>
            <person name="Ishida K."/>
            <person name="Kim E."/>
            <person name="Koreny L."/>
            <person name="Kroth P.G."/>
            <person name="Liu Y."/>
            <person name="Malik S.B."/>
            <person name="Maier U.G."/>
            <person name="McRose D."/>
            <person name="Mock T."/>
            <person name="Neilson J.A."/>
            <person name="Onodera N.T."/>
            <person name="Poole A.M."/>
            <person name="Pritham E.J."/>
            <person name="Richards T.A."/>
            <person name="Rocap G."/>
            <person name="Roy S.W."/>
            <person name="Sarai C."/>
            <person name="Schaack S."/>
            <person name="Shirato S."/>
            <person name="Slamovits C.H."/>
            <person name="Spencer D.F."/>
            <person name="Suzuki S."/>
            <person name="Worden A.Z."/>
            <person name="Zauner S."/>
            <person name="Barry K."/>
            <person name="Bell C."/>
            <person name="Bharti A.K."/>
            <person name="Crow J.A."/>
            <person name="Grimwood J."/>
            <person name="Kramer R."/>
            <person name="Lindquist E."/>
            <person name="Lucas S."/>
            <person name="Salamov A."/>
            <person name="McFadden G.I."/>
            <person name="Lane C.E."/>
            <person name="Keeling P.J."/>
            <person name="Gray M.W."/>
            <person name="Grigoriev I.V."/>
            <person name="Archibald J.M."/>
        </authorList>
    </citation>
    <scope>NUCLEOTIDE SEQUENCE</scope>
    <source>
        <strain evidence="1 3">CCMP2712</strain>
    </source>
</reference>